<keyword evidence="3" id="KW-1185">Reference proteome</keyword>
<protein>
    <submittedName>
        <fullName evidence="2">Uncharacterized protein</fullName>
    </submittedName>
</protein>
<proteinExistence type="predicted"/>
<gene>
    <name evidence="2" type="ORF">VTJ49DRAFT_2499</name>
</gene>
<keyword evidence="1" id="KW-0175">Coiled coil</keyword>
<sequence length="235" mass="26613">MATNEQPNIIWDPAGLLGITDAYTTEVVQCIGVAPSKNNARCGWKKEGENADPIMTQLRNMAANSPRNVTRDDLRHLAQISVCKLHDKQVARIVQEWAPLVQRAASIHEAHVRERNTLNNTILLQQAELKACYDLIGVRDKHVSEWVSLTDLQKNGLLDSWARDSPESPQRNPDNACAARDQAKRLMRQMEDELENPRTDNAALVQRNQELMAEVEELRSRRSGLRGVLSHRTRN</sequence>
<dbReference type="Proteomes" id="UP001583172">
    <property type="component" value="Unassembled WGS sequence"/>
</dbReference>
<evidence type="ECO:0000313" key="2">
    <source>
        <dbReference type="EMBL" id="KAL1838572.1"/>
    </source>
</evidence>
<feature type="coiled-coil region" evidence="1">
    <location>
        <begin position="201"/>
        <end position="228"/>
    </location>
</feature>
<organism evidence="2 3">
    <name type="scientific">Humicola insolens</name>
    <name type="common">Soft-rot fungus</name>
    <dbReference type="NCBI Taxonomy" id="85995"/>
    <lineage>
        <taxon>Eukaryota</taxon>
        <taxon>Fungi</taxon>
        <taxon>Dikarya</taxon>
        <taxon>Ascomycota</taxon>
        <taxon>Pezizomycotina</taxon>
        <taxon>Sordariomycetes</taxon>
        <taxon>Sordariomycetidae</taxon>
        <taxon>Sordariales</taxon>
        <taxon>Chaetomiaceae</taxon>
        <taxon>Mycothermus</taxon>
    </lineage>
</organism>
<dbReference type="EMBL" id="JAZGSY010000206">
    <property type="protein sequence ID" value="KAL1838572.1"/>
    <property type="molecule type" value="Genomic_DNA"/>
</dbReference>
<name>A0ABR3V9W8_HUMIN</name>
<evidence type="ECO:0000313" key="3">
    <source>
        <dbReference type="Proteomes" id="UP001583172"/>
    </source>
</evidence>
<accession>A0ABR3V9W8</accession>
<reference evidence="2 3" key="1">
    <citation type="journal article" date="2024" name="Commun. Biol.">
        <title>Comparative genomic analysis of thermophilic fungi reveals convergent evolutionary adaptations and gene losses.</title>
        <authorList>
            <person name="Steindorff A.S."/>
            <person name="Aguilar-Pontes M.V."/>
            <person name="Robinson A.J."/>
            <person name="Andreopoulos B."/>
            <person name="LaButti K."/>
            <person name="Kuo A."/>
            <person name="Mondo S."/>
            <person name="Riley R."/>
            <person name="Otillar R."/>
            <person name="Haridas S."/>
            <person name="Lipzen A."/>
            <person name="Grimwood J."/>
            <person name="Schmutz J."/>
            <person name="Clum A."/>
            <person name="Reid I.D."/>
            <person name="Moisan M.C."/>
            <person name="Butler G."/>
            <person name="Nguyen T.T.M."/>
            <person name="Dewar K."/>
            <person name="Conant G."/>
            <person name="Drula E."/>
            <person name="Henrissat B."/>
            <person name="Hansel C."/>
            <person name="Singer S."/>
            <person name="Hutchinson M.I."/>
            <person name="de Vries R.P."/>
            <person name="Natvig D.O."/>
            <person name="Powell A.J."/>
            <person name="Tsang A."/>
            <person name="Grigoriev I.V."/>
        </authorList>
    </citation>
    <scope>NUCLEOTIDE SEQUENCE [LARGE SCALE GENOMIC DNA]</scope>
    <source>
        <strain evidence="2 3">CBS 620.91</strain>
    </source>
</reference>
<evidence type="ECO:0000256" key="1">
    <source>
        <dbReference type="SAM" id="Coils"/>
    </source>
</evidence>
<comment type="caution">
    <text evidence="2">The sequence shown here is derived from an EMBL/GenBank/DDBJ whole genome shotgun (WGS) entry which is preliminary data.</text>
</comment>